<dbReference type="KEGG" id="sku:Sulku_1370"/>
<evidence type="ECO:0000313" key="1">
    <source>
        <dbReference type="EMBL" id="ADR34032.1"/>
    </source>
</evidence>
<dbReference type="EMBL" id="CP002355">
    <property type="protein sequence ID" value="ADR34032.1"/>
    <property type="molecule type" value="Genomic_DNA"/>
</dbReference>
<dbReference type="InterPro" id="IPR028082">
    <property type="entry name" value="Peripla_BP_I"/>
</dbReference>
<proteinExistence type="predicted"/>
<dbReference type="HOGENOM" id="CLU_051001_0_0_7"/>
<name>E4TYP1_SULKY</name>
<sequence length="355" mass="39865">MIFLRLAFILSLMFVFSQGKTMVIRKSSDAIHPIQTSIKPDESIKIAVVSSPKIIGKYAQSVYNVALATLSTRRSGRFSIQQYTMQDESSITLAETFAKLREDKMDAVLAPLTGEGAKNLVHIETHLPIFIPTVHKRDIPSAPDNITFGGIDYLAQIEALLPYMADSISIFYDTSPVGSQLKSSTEEVFLAHEREKKKVRSYAVDFNGDNIISHLSKPSLFNKNSVILHIPVVKSAILASQLTFIGIKERNILSTQINMDPNLLVLTQYRDRKNMIIANSLVEFPPSIYEANELMNNDLAYDWIQYSSSVGIDYLVSMLDNTPRAYTMRLINSQVIYPVELLHAKEYGFESVTSK</sequence>
<dbReference type="SUPFAM" id="SSF53822">
    <property type="entry name" value="Periplasmic binding protein-like I"/>
    <property type="match status" value="1"/>
</dbReference>
<evidence type="ECO:0008006" key="3">
    <source>
        <dbReference type="Google" id="ProtNLM"/>
    </source>
</evidence>
<evidence type="ECO:0000313" key="2">
    <source>
        <dbReference type="Proteomes" id="UP000008721"/>
    </source>
</evidence>
<dbReference type="Proteomes" id="UP000008721">
    <property type="component" value="Chromosome"/>
</dbReference>
<reference evidence="1 2" key="1">
    <citation type="journal article" date="2012" name="Stand. Genomic Sci.">
        <title>Complete genome sequence of the sulfur compounds oxidizing chemolithoautotroph Sulfuricurvum kujiense type strain (YK-1(T)).</title>
        <authorList>
            <person name="Han C."/>
            <person name="Kotsyurbenko O."/>
            <person name="Chertkov O."/>
            <person name="Held B."/>
            <person name="Lapidus A."/>
            <person name="Nolan M."/>
            <person name="Lucas S."/>
            <person name="Hammon N."/>
            <person name="Deshpande S."/>
            <person name="Cheng J.F."/>
            <person name="Tapia R."/>
            <person name="Goodwin L.A."/>
            <person name="Pitluck S."/>
            <person name="Liolios K."/>
            <person name="Pagani I."/>
            <person name="Ivanova N."/>
            <person name="Mavromatis K."/>
            <person name="Mikhailova N."/>
            <person name="Pati A."/>
            <person name="Chen A."/>
            <person name="Palaniappan K."/>
            <person name="Land M."/>
            <person name="Hauser L."/>
            <person name="Chang Y.J."/>
            <person name="Jeffries C.D."/>
            <person name="Brambilla E.M."/>
            <person name="Rohde M."/>
            <person name="Spring S."/>
            <person name="Sikorski J."/>
            <person name="Goker M."/>
            <person name="Woyke T."/>
            <person name="Bristow J."/>
            <person name="Eisen J.A."/>
            <person name="Markowitz V."/>
            <person name="Hugenholtz P."/>
            <person name="Kyrpides N.C."/>
            <person name="Klenk H.P."/>
            <person name="Detter J.C."/>
        </authorList>
    </citation>
    <scope>NUCLEOTIDE SEQUENCE [LARGE SCALE GENOMIC DNA]</scope>
    <source>
        <strain evidence="2">ATCC BAA-921 / DSM 16994 / JCM 11577 / YK-1</strain>
    </source>
</reference>
<protein>
    <recommendedName>
        <fullName evidence="3">Periplasmic protein</fullName>
    </recommendedName>
</protein>
<gene>
    <name evidence="1" type="ordered locus">Sulku_1370</name>
</gene>
<keyword evidence="2" id="KW-1185">Reference proteome</keyword>
<accession>E4TYP1</accession>
<organism evidence="1 2">
    <name type="scientific">Sulfuricurvum kujiense (strain ATCC BAA-921 / DSM 16994 / JCM 11577 / YK-1)</name>
    <dbReference type="NCBI Taxonomy" id="709032"/>
    <lineage>
        <taxon>Bacteria</taxon>
        <taxon>Pseudomonadati</taxon>
        <taxon>Campylobacterota</taxon>
        <taxon>Epsilonproteobacteria</taxon>
        <taxon>Campylobacterales</taxon>
        <taxon>Sulfurimonadaceae</taxon>
        <taxon>Sulfuricurvum</taxon>
    </lineage>
</organism>
<dbReference type="STRING" id="709032.Sulku_1370"/>
<dbReference type="AlphaFoldDB" id="E4TYP1"/>
<dbReference type="eggNOG" id="COG0683">
    <property type="taxonomic scope" value="Bacteria"/>
</dbReference>